<keyword evidence="1" id="KW-0472">Membrane</keyword>
<reference evidence="2 3" key="1">
    <citation type="journal article" date="2012" name="J. Bacteriol.">
        <title>Genome Sequence of the Antarctic Psychrophile Bacterium Planococcus antarcticus DSM 14505.</title>
        <authorList>
            <person name="Margolles A."/>
            <person name="Gueimonde M."/>
            <person name="Sanchez B."/>
        </authorList>
    </citation>
    <scope>NUCLEOTIDE SEQUENCE [LARGE SCALE GENOMIC DNA]</scope>
    <source>
        <strain evidence="2 3">DSM 14505</strain>
    </source>
</reference>
<sequence length="67" mass="7827">MKVTEKQKIIFVLALAILAFIYSIADIIHQMQLDISPRPTSWILFIYSLTIIIVLLIVILKEWNKIE</sequence>
<keyword evidence="1" id="KW-0812">Transmembrane</keyword>
<dbReference type="AlphaFoldDB" id="A0AA87INM2"/>
<dbReference type="EMBL" id="AJYB01000011">
    <property type="protein sequence ID" value="EIM07851.1"/>
    <property type="molecule type" value="Genomic_DNA"/>
</dbReference>
<evidence type="ECO:0000313" key="2">
    <source>
        <dbReference type="EMBL" id="EIM07851.1"/>
    </source>
</evidence>
<proteinExistence type="predicted"/>
<gene>
    <name evidence="2" type="ORF">A1A1_03327</name>
</gene>
<name>A0AA87INM2_9BACL</name>
<protein>
    <submittedName>
        <fullName evidence="2">Uncharacterized protein</fullName>
    </submittedName>
</protein>
<organism evidence="2 3">
    <name type="scientific">Planococcus antarcticus DSM 14505</name>
    <dbReference type="NCBI Taxonomy" id="1185653"/>
    <lineage>
        <taxon>Bacteria</taxon>
        <taxon>Bacillati</taxon>
        <taxon>Bacillota</taxon>
        <taxon>Bacilli</taxon>
        <taxon>Bacillales</taxon>
        <taxon>Caryophanaceae</taxon>
        <taxon>Planococcus</taxon>
    </lineage>
</organism>
<evidence type="ECO:0000256" key="1">
    <source>
        <dbReference type="SAM" id="Phobius"/>
    </source>
</evidence>
<feature type="transmembrane region" description="Helical" evidence="1">
    <location>
        <begin position="41"/>
        <end position="60"/>
    </location>
</feature>
<comment type="caution">
    <text evidence="2">The sequence shown here is derived from an EMBL/GenBank/DDBJ whole genome shotgun (WGS) entry which is preliminary data.</text>
</comment>
<evidence type="ECO:0000313" key="3">
    <source>
        <dbReference type="Proteomes" id="UP000004725"/>
    </source>
</evidence>
<accession>A0AA87INM2</accession>
<dbReference type="Proteomes" id="UP000004725">
    <property type="component" value="Unassembled WGS sequence"/>
</dbReference>
<keyword evidence="1" id="KW-1133">Transmembrane helix</keyword>